<dbReference type="CDD" id="cd04366">
    <property type="entry name" value="IlGF_insulin_bombyxin_like"/>
    <property type="match status" value="1"/>
</dbReference>
<sequence length="208" mass="23298">MLIDPLAETALSHLHKASVHRAIGIRSRASRRTFNRDVHVISLSESSAVQLIRVRSVMSPSKCRMPEPRPLIWTNMDLQCVFVVVVATVLAALHTCTAEDVATIRGSQNNKKIYCGTRLSETLSAVCKGNYNTLNKKSDIYSLSKSNVWGGRHSSDSYRPLDYPYRSKASASSLITTFRQRRRRGVFNECCEKPCSHEELSSYCGNSK</sequence>
<dbReference type="PANTHER" id="PTHR13647:SF4">
    <property type="entry name" value="INSULIN-LIKE PEPTIDE 1-RELATED"/>
    <property type="match status" value="1"/>
</dbReference>
<organism evidence="8 9">
    <name type="scientific">Tenebrio molitor</name>
    <name type="common">Yellow mealworm beetle</name>
    <dbReference type="NCBI Taxonomy" id="7067"/>
    <lineage>
        <taxon>Eukaryota</taxon>
        <taxon>Metazoa</taxon>
        <taxon>Ecdysozoa</taxon>
        <taxon>Arthropoda</taxon>
        <taxon>Hexapoda</taxon>
        <taxon>Insecta</taxon>
        <taxon>Pterygota</taxon>
        <taxon>Neoptera</taxon>
        <taxon>Endopterygota</taxon>
        <taxon>Coleoptera</taxon>
        <taxon>Polyphaga</taxon>
        <taxon>Cucujiformia</taxon>
        <taxon>Tenebrionidae</taxon>
        <taxon>Tenebrio</taxon>
    </lineage>
</organism>
<dbReference type="InterPro" id="IPR022352">
    <property type="entry name" value="Ins/IGF/rlx"/>
</dbReference>
<evidence type="ECO:0000256" key="5">
    <source>
        <dbReference type="ARBA" id="ARBA00023157"/>
    </source>
</evidence>
<keyword evidence="3" id="KW-0165">Cleavage on pair of basic residues</keyword>
<evidence type="ECO:0000256" key="6">
    <source>
        <dbReference type="RuleBase" id="RU000406"/>
    </source>
</evidence>
<feature type="domain" description="Insulin-like" evidence="7">
    <location>
        <begin position="112"/>
        <end position="204"/>
    </location>
</feature>
<dbReference type="PRINTS" id="PR00276">
    <property type="entry name" value="INSULINFAMLY"/>
</dbReference>
<reference evidence="8" key="1">
    <citation type="journal article" date="2020" name="J Insects Food Feed">
        <title>The yellow mealworm (Tenebrio molitor) genome: a resource for the emerging insects as food and feed industry.</title>
        <authorList>
            <person name="Eriksson T."/>
            <person name="Andere A."/>
            <person name="Kelstrup H."/>
            <person name="Emery V."/>
            <person name="Picard C."/>
        </authorList>
    </citation>
    <scope>NUCLEOTIDE SEQUENCE</scope>
    <source>
        <strain evidence="8">Stoneville</strain>
        <tissue evidence="8">Whole head</tissue>
    </source>
</reference>
<keyword evidence="9" id="KW-1185">Reference proteome</keyword>
<dbReference type="PANTHER" id="PTHR13647">
    <property type="entry name" value="INSULIN-LIKE PEPTIDE 2-RELATED"/>
    <property type="match status" value="1"/>
</dbReference>
<gene>
    <name evidence="8" type="ORF">GEV33_008554</name>
</gene>
<dbReference type="Gene3D" id="1.10.100.10">
    <property type="entry name" value="Insulin-like"/>
    <property type="match status" value="1"/>
</dbReference>
<proteinExistence type="inferred from homology"/>
<dbReference type="InterPro" id="IPR036438">
    <property type="entry name" value="Insulin-like_sf"/>
</dbReference>
<dbReference type="AlphaFoldDB" id="A0A8J6LA01"/>
<dbReference type="PROSITE" id="PS00262">
    <property type="entry name" value="INSULIN"/>
    <property type="match status" value="1"/>
</dbReference>
<evidence type="ECO:0000313" key="8">
    <source>
        <dbReference type="EMBL" id="KAH0814239.1"/>
    </source>
</evidence>
<reference evidence="8" key="2">
    <citation type="submission" date="2021-08" db="EMBL/GenBank/DDBJ databases">
        <authorList>
            <person name="Eriksson T."/>
        </authorList>
    </citation>
    <scope>NUCLEOTIDE SEQUENCE</scope>
    <source>
        <strain evidence="8">Stoneville</strain>
        <tissue evidence="8">Whole head</tissue>
    </source>
</reference>
<name>A0A8J6LA01_TENMO</name>
<evidence type="ECO:0000256" key="2">
    <source>
        <dbReference type="ARBA" id="ARBA00011207"/>
    </source>
</evidence>
<evidence type="ECO:0000256" key="4">
    <source>
        <dbReference type="ARBA" id="ARBA00022729"/>
    </source>
</evidence>
<evidence type="ECO:0000259" key="7">
    <source>
        <dbReference type="SMART" id="SM00078"/>
    </source>
</evidence>
<keyword evidence="6" id="KW-0964">Secreted</keyword>
<dbReference type="Pfam" id="PF00049">
    <property type="entry name" value="Insulin"/>
    <property type="match status" value="1"/>
</dbReference>
<comment type="subunit">
    <text evidence="2">Heterodimer of a B chain and an A chain linked by two disulfide bonds.</text>
</comment>
<comment type="subcellular location">
    <subcellularLocation>
        <location evidence="6">Secreted</location>
    </subcellularLocation>
</comment>
<dbReference type="SUPFAM" id="SSF56994">
    <property type="entry name" value="Insulin-like"/>
    <property type="match status" value="1"/>
</dbReference>
<dbReference type="InterPro" id="IPR016179">
    <property type="entry name" value="Insulin-like"/>
</dbReference>
<accession>A0A8J6LA01</accession>
<keyword evidence="5" id="KW-1015">Disulfide bond</keyword>
<comment type="caution">
    <text evidence="8">The sequence shown here is derived from an EMBL/GenBank/DDBJ whole genome shotgun (WGS) entry which is preliminary data.</text>
</comment>
<dbReference type="GO" id="GO:0005179">
    <property type="term" value="F:hormone activity"/>
    <property type="evidence" value="ECO:0007669"/>
    <property type="project" value="InterPro"/>
</dbReference>
<dbReference type="InterPro" id="IPR022353">
    <property type="entry name" value="Insulin_CS"/>
</dbReference>
<keyword evidence="4" id="KW-0732">Signal</keyword>
<dbReference type="Proteomes" id="UP000719412">
    <property type="component" value="Unassembled WGS sequence"/>
</dbReference>
<evidence type="ECO:0000313" key="9">
    <source>
        <dbReference type="Proteomes" id="UP000719412"/>
    </source>
</evidence>
<protein>
    <recommendedName>
        <fullName evidence="7">Insulin-like domain-containing protein</fullName>
    </recommendedName>
</protein>
<dbReference type="SMART" id="SM00078">
    <property type="entry name" value="IlGF"/>
    <property type="match status" value="1"/>
</dbReference>
<dbReference type="EMBL" id="JABDTM020024499">
    <property type="protein sequence ID" value="KAH0814239.1"/>
    <property type="molecule type" value="Genomic_DNA"/>
</dbReference>
<evidence type="ECO:0000256" key="3">
    <source>
        <dbReference type="ARBA" id="ARBA00022685"/>
    </source>
</evidence>
<comment type="similarity">
    <text evidence="1 6">Belongs to the insulin family.</text>
</comment>
<evidence type="ECO:0000256" key="1">
    <source>
        <dbReference type="ARBA" id="ARBA00009034"/>
    </source>
</evidence>
<dbReference type="GO" id="GO:0005576">
    <property type="term" value="C:extracellular region"/>
    <property type="evidence" value="ECO:0007669"/>
    <property type="project" value="UniProtKB-SubCell"/>
</dbReference>